<dbReference type="Proteomes" id="UP000499080">
    <property type="component" value="Unassembled WGS sequence"/>
</dbReference>
<dbReference type="AlphaFoldDB" id="A0A4Y2QHB8"/>
<sequence>MHIPGEFLSSLSPAFVIILTLSIQQRSKRLFQQKTLAVRISLRNFNPFSLSVIGFSPAAHTFFVRVARPYGLWEKEGFRKIRTVPAVIVVLEEWREFP</sequence>
<organism evidence="1 2">
    <name type="scientific">Araneus ventricosus</name>
    <name type="common">Orbweaver spider</name>
    <name type="synonym">Epeira ventricosa</name>
    <dbReference type="NCBI Taxonomy" id="182803"/>
    <lineage>
        <taxon>Eukaryota</taxon>
        <taxon>Metazoa</taxon>
        <taxon>Ecdysozoa</taxon>
        <taxon>Arthropoda</taxon>
        <taxon>Chelicerata</taxon>
        <taxon>Arachnida</taxon>
        <taxon>Araneae</taxon>
        <taxon>Araneomorphae</taxon>
        <taxon>Entelegynae</taxon>
        <taxon>Araneoidea</taxon>
        <taxon>Araneidae</taxon>
        <taxon>Araneus</taxon>
    </lineage>
</organism>
<reference evidence="1 2" key="1">
    <citation type="journal article" date="2019" name="Sci. Rep.">
        <title>Orb-weaving spider Araneus ventricosus genome elucidates the spidroin gene catalogue.</title>
        <authorList>
            <person name="Kono N."/>
            <person name="Nakamura H."/>
            <person name="Ohtoshi R."/>
            <person name="Moran D.A.P."/>
            <person name="Shinohara A."/>
            <person name="Yoshida Y."/>
            <person name="Fujiwara M."/>
            <person name="Mori M."/>
            <person name="Tomita M."/>
            <person name="Arakawa K."/>
        </authorList>
    </citation>
    <scope>NUCLEOTIDE SEQUENCE [LARGE SCALE GENOMIC DNA]</scope>
</reference>
<keyword evidence="2" id="KW-1185">Reference proteome</keyword>
<protein>
    <submittedName>
        <fullName evidence="1">Uncharacterized protein</fullName>
    </submittedName>
</protein>
<comment type="caution">
    <text evidence="1">The sequence shown here is derived from an EMBL/GenBank/DDBJ whole genome shotgun (WGS) entry which is preliminary data.</text>
</comment>
<evidence type="ECO:0000313" key="2">
    <source>
        <dbReference type="Proteomes" id="UP000499080"/>
    </source>
</evidence>
<dbReference type="EMBL" id="BGPR01013892">
    <property type="protein sequence ID" value="GBN62702.1"/>
    <property type="molecule type" value="Genomic_DNA"/>
</dbReference>
<name>A0A4Y2QHB8_ARAVE</name>
<gene>
    <name evidence="1" type="ORF">AVEN_45360_1</name>
</gene>
<accession>A0A4Y2QHB8</accession>
<evidence type="ECO:0000313" key="1">
    <source>
        <dbReference type="EMBL" id="GBN62702.1"/>
    </source>
</evidence>
<proteinExistence type="predicted"/>